<evidence type="ECO:0000313" key="7">
    <source>
        <dbReference type="EMBL" id="QQS99640.1"/>
    </source>
</evidence>
<dbReference type="SUPFAM" id="SSF88946">
    <property type="entry name" value="Sigma2 domain of RNA polymerase sigma factors"/>
    <property type="match status" value="1"/>
</dbReference>
<dbReference type="SUPFAM" id="SSF88659">
    <property type="entry name" value="Sigma3 and sigma4 domains of RNA polymerase sigma factors"/>
    <property type="match status" value="1"/>
</dbReference>
<dbReference type="Pfam" id="PF08281">
    <property type="entry name" value="Sigma70_r4_2"/>
    <property type="match status" value="1"/>
</dbReference>
<evidence type="ECO:0000256" key="3">
    <source>
        <dbReference type="ARBA" id="ARBA00023082"/>
    </source>
</evidence>
<dbReference type="AlphaFoldDB" id="A0A974NKX8"/>
<name>A0A974NKX8_PERPY</name>
<dbReference type="InterPro" id="IPR013325">
    <property type="entry name" value="RNA_pol_sigma_r2"/>
</dbReference>
<accession>A0A974NKX8</accession>
<evidence type="ECO:0000256" key="4">
    <source>
        <dbReference type="ARBA" id="ARBA00023163"/>
    </source>
</evidence>
<evidence type="ECO:0000259" key="5">
    <source>
        <dbReference type="Pfam" id="PF04542"/>
    </source>
</evidence>
<dbReference type="EMBL" id="CP068053">
    <property type="protein sequence ID" value="QQS99640.1"/>
    <property type="molecule type" value="Genomic_DNA"/>
</dbReference>
<proteinExistence type="inferred from homology"/>
<feature type="domain" description="RNA polymerase sigma factor 70 region 4 type 2" evidence="6">
    <location>
        <begin position="118"/>
        <end position="168"/>
    </location>
</feature>
<gene>
    <name evidence="7" type="ORF">I6J18_18930</name>
</gene>
<protein>
    <submittedName>
        <fullName evidence="7">Sigma-70 family RNA polymerase sigma factor</fullName>
    </submittedName>
</protein>
<feature type="domain" description="RNA polymerase sigma-70 region 2" evidence="5">
    <location>
        <begin position="24"/>
        <end position="84"/>
    </location>
</feature>
<reference evidence="7 8" key="1">
    <citation type="submission" date="2021-01" db="EMBL/GenBank/DDBJ databases">
        <title>FDA dAtabase for Regulatory Grade micrObial Sequences (FDA-ARGOS): Supporting development and validation of Infectious Disease Dx tests.</title>
        <authorList>
            <person name="Nelson B."/>
            <person name="Plummer A."/>
            <person name="Tallon L."/>
            <person name="Sadzewicz L."/>
            <person name="Zhao X."/>
            <person name="Boylan J."/>
            <person name="Ott S."/>
            <person name="Bowen H."/>
            <person name="Vavikolanu K."/>
            <person name="Mehta A."/>
            <person name="Aluvathingal J."/>
            <person name="Nadendla S."/>
            <person name="Myers T."/>
            <person name="Yan Y."/>
            <person name="Sichtig H."/>
        </authorList>
    </citation>
    <scope>NUCLEOTIDE SEQUENCE [LARGE SCALE GENOMIC DNA]</scope>
    <source>
        <strain evidence="7 8">FDAARGOS_1161</strain>
    </source>
</reference>
<dbReference type="InterPro" id="IPR036388">
    <property type="entry name" value="WH-like_DNA-bd_sf"/>
</dbReference>
<keyword evidence="4" id="KW-0804">Transcription</keyword>
<dbReference type="RefSeq" id="WP_040374560.1">
    <property type="nucleotide sequence ID" value="NZ_CP068053.1"/>
</dbReference>
<dbReference type="InterPro" id="IPR013249">
    <property type="entry name" value="RNA_pol_sigma70_r4_t2"/>
</dbReference>
<dbReference type="InterPro" id="IPR007627">
    <property type="entry name" value="RNA_pol_sigma70_r2"/>
</dbReference>
<dbReference type="PANTHER" id="PTHR43133">
    <property type="entry name" value="RNA POLYMERASE ECF-TYPE SIGMA FACTO"/>
    <property type="match status" value="1"/>
</dbReference>
<comment type="similarity">
    <text evidence="1">Belongs to the sigma-70 factor family. ECF subfamily.</text>
</comment>
<dbReference type="PANTHER" id="PTHR43133:SF60">
    <property type="entry name" value="RNA POLYMERASE SIGMA FACTOR SIGV"/>
    <property type="match status" value="1"/>
</dbReference>
<keyword evidence="2" id="KW-0805">Transcription regulation</keyword>
<sequence length="181" mass="21108">MEEFLAEVFEAGDESALLDEIMQIYGQDILQLVFSYVKNKTVAEDLTQEIFVKCYQALPSYKKQAKVRTWLWRIATNHCKDYLKSWYFRSVQAAGDEQQEFAASENIEDTMIQRDEDQELAAAVMELPVKYREVIYLYYFQELSIKDISDIAGLSQGTIKTRMRRAKSILKDRLEGMKDGK</sequence>
<dbReference type="InterPro" id="IPR039425">
    <property type="entry name" value="RNA_pol_sigma-70-like"/>
</dbReference>
<dbReference type="GO" id="GO:0006352">
    <property type="term" value="P:DNA-templated transcription initiation"/>
    <property type="evidence" value="ECO:0007669"/>
    <property type="project" value="InterPro"/>
</dbReference>
<evidence type="ECO:0000256" key="1">
    <source>
        <dbReference type="ARBA" id="ARBA00010641"/>
    </source>
</evidence>
<dbReference type="InterPro" id="IPR013324">
    <property type="entry name" value="RNA_pol_sigma_r3/r4-like"/>
</dbReference>
<keyword evidence="3" id="KW-0731">Sigma factor</keyword>
<keyword evidence="8" id="KW-1185">Reference proteome</keyword>
<dbReference type="Gene3D" id="1.10.10.10">
    <property type="entry name" value="Winged helix-like DNA-binding domain superfamily/Winged helix DNA-binding domain"/>
    <property type="match status" value="1"/>
</dbReference>
<evidence type="ECO:0000313" key="8">
    <source>
        <dbReference type="Proteomes" id="UP000595254"/>
    </source>
</evidence>
<dbReference type="Gene3D" id="1.10.1740.10">
    <property type="match status" value="1"/>
</dbReference>
<dbReference type="KEGG" id="ppsr:I6J18_18930"/>
<evidence type="ECO:0000256" key="2">
    <source>
        <dbReference type="ARBA" id="ARBA00023015"/>
    </source>
</evidence>
<evidence type="ECO:0000259" key="6">
    <source>
        <dbReference type="Pfam" id="PF08281"/>
    </source>
</evidence>
<dbReference type="Proteomes" id="UP000595254">
    <property type="component" value="Chromosome"/>
</dbReference>
<dbReference type="GO" id="GO:0016987">
    <property type="term" value="F:sigma factor activity"/>
    <property type="evidence" value="ECO:0007669"/>
    <property type="project" value="UniProtKB-KW"/>
</dbReference>
<dbReference type="Pfam" id="PF04542">
    <property type="entry name" value="Sigma70_r2"/>
    <property type="match status" value="1"/>
</dbReference>
<dbReference type="NCBIfam" id="NF006930">
    <property type="entry name" value="PRK09415.1"/>
    <property type="match status" value="1"/>
</dbReference>
<dbReference type="CDD" id="cd06171">
    <property type="entry name" value="Sigma70_r4"/>
    <property type="match status" value="1"/>
</dbReference>
<dbReference type="GO" id="GO:0003677">
    <property type="term" value="F:DNA binding"/>
    <property type="evidence" value="ECO:0007669"/>
    <property type="project" value="InterPro"/>
</dbReference>
<organism evidence="7 8">
    <name type="scientific">Peribacillus psychrosaccharolyticus</name>
    <name type="common">Bacillus psychrosaccharolyticus</name>
    <dbReference type="NCBI Taxonomy" id="1407"/>
    <lineage>
        <taxon>Bacteria</taxon>
        <taxon>Bacillati</taxon>
        <taxon>Bacillota</taxon>
        <taxon>Bacilli</taxon>
        <taxon>Bacillales</taxon>
        <taxon>Bacillaceae</taxon>
        <taxon>Peribacillus</taxon>
    </lineage>
</organism>
<dbReference type="NCBIfam" id="TIGR02937">
    <property type="entry name" value="sigma70-ECF"/>
    <property type="match status" value="1"/>
</dbReference>
<dbReference type="InterPro" id="IPR014284">
    <property type="entry name" value="RNA_pol_sigma-70_dom"/>
</dbReference>